<gene>
    <name evidence="4" type="ORF">RHGRI_032439</name>
</gene>
<dbReference type="Gene3D" id="3.30.70.100">
    <property type="match status" value="1"/>
</dbReference>
<comment type="caution">
    <text evidence="4">The sequence shown here is derived from an EMBL/GenBank/DDBJ whole genome shotgun (WGS) entry which is preliminary data.</text>
</comment>
<dbReference type="AlphaFoldDB" id="A0AAV6IGN8"/>
<evidence type="ECO:0000256" key="2">
    <source>
        <dbReference type="SAM" id="MobiDB-lite"/>
    </source>
</evidence>
<dbReference type="PROSITE" id="PS50846">
    <property type="entry name" value="HMA_2"/>
    <property type="match status" value="1"/>
</dbReference>
<dbReference type="InterPro" id="IPR036163">
    <property type="entry name" value="HMA_dom_sf"/>
</dbReference>
<name>A0AAV6IGN8_9ERIC</name>
<dbReference type="PANTHER" id="PTHR47005">
    <property type="entry name" value="HEAVY METAL TRANSPORT/DETOXIFICATION SUPERFAMILY PROTEIN"/>
    <property type="match status" value="1"/>
</dbReference>
<dbReference type="GO" id="GO:0009626">
    <property type="term" value="P:plant-type hypersensitive response"/>
    <property type="evidence" value="ECO:0007669"/>
    <property type="project" value="UniProtKB-KW"/>
</dbReference>
<feature type="compositionally biased region" description="Basic and acidic residues" evidence="2">
    <location>
        <begin position="103"/>
        <end position="118"/>
    </location>
</feature>
<dbReference type="SUPFAM" id="SSF55008">
    <property type="entry name" value="HMA, heavy metal-associated domain"/>
    <property type="match status" value="1"/>
</dbReference>
<dbReference type="InterPro" id="IPR006121">
    <property type="entry name" value="HMA_dom"/>
</dbReference>
<dbReference type="GO" id="GO:0046872">
    <property type="term" value="F:metal ion binding"/>
    <property type="evidence" value="ECO:0007669"/>
    <property type="project" value="InterPro"/>
</dbReference>
<protein>
    <recommendedName>
        <fullName evidence="3">HMA domain-containing protein</fullName>
    </recommendedName>
</protein>
<sequence length="189" mass="20966">MAEKVTTMVLKVDLQCPSCYRKIKKVLAKFPQIRNQTYDEKQNTVTITVVCCSPEKIRDKLCCKGGKTIKSIEIKPPPKPKEPEKPPKAPEKQKGPEIPTVSDKPKEPDKTKEPEKSKPTPPAPLVYVPVPVCYGQCYEGIPGGPCYEGYGRPVPSYDGYGYGGNRACYGVSHCDEYFNEENTSGCTIM</sequence>
<dbReference type="GO" id="GO:0016020">
    <property type="term" value="C:membrane"/>
    <property type="evidence" value="ECO:0007669"/>
    <property type="project" value="UniProtKB-SubCell"/>
</dbReference>
<keyword evidence="5" id="KW-1185">Reference proteome</keyword>
<organism evidence="4 5">
    <name type="scientific">Rhododendron griersonianum</name>
    <dbReference type="NCBI Taxonomy" id="479676"/>
    <lineage>
        <taxon>Eukaryota</taxon>
        <taxon>Viridiplantae</taxon>
        <taxon>Streptophyta</taxon>
        <taxon>Embryophyta</taxon>
        <taxon>Tracheophyta</taxon>
        <taxon>Spermatophyta</taxon>
        <taxon>Magnoliopsida</taxon>
        <taxon>eudicotyledons</taxon>
        <taxon>Gunneridae</taxon>
        <taxon>Pentapetalae</taxon>
        <taxon>asterids</taxon>
        <taxon>Ericales</taxon>
        <taxon>Ericaceae</taxon>
        <taxon>Ericoideae</taxon>
        <taxon>Rhodoreae</taxon>
        <taxon>Rhododendron</taxon>
    </lineage>
</organism>
<evidence type="ECO:0000313" key="4">
    <source>
        <dbReference type="EMBL" id="KAG5526154.1"/>
    </source>
</evidence>
<dbReference type="PANTHER" id="PTHR47005:SF5">
    <property type="entry name" value="HEAVY METAL TRANSPORT_DETOXIFICATION SUPERFAMILY PROTEIN"/>
    <property type="match status" value="1"/>
</dbReference>
<comment type="subcellular location">
    <subcellularLocation>
        <location evidence="1">Membrane</location>
        <topology evidence="1">Peripheral membrane protein</topology>
    </subcellularLocation>
</comment>
<feature type="region of interest" description="Disordered" evidence="2">
    <location>
        <begin position="73"/>
        <end position="123"/>
    </location>
</feature>
<dbReference type="Proteomes" id="UP000823749">
    <property type="component" value="Chromosome 11"/>
</dbReference>
<evidence type="ECO:0000259" key="3">
    <source>
        <dbReference type="PROSITE" id="PS50846"/>
    </source>
</evidence>
<feature type="domain" description="HMA" evidence="3">
    <location>
        <begin position="5"/>
        <end position="69"/>
    </location>
</feature>
<evidence type="ECO:0000256" key="1">
    <source>
        <dbReference type="ARBA" id="ARBA00004170"/>
    </source>
</evidence>
<proteinExistence type="predicted"/>
<accession>A0AAV6IGN8</accession>
<reference evidence="4" key="1">
    <citation type="submission" date="2020-08" db="EMBL/GenBank/DDBJ databases">
        <title>Plant Genome Project.</title>
        <authorList>
            <person name="Zhang R.-G."/>
        </authorList>
    </citation>
    <scope>NUCLEOTIDE SEQUENCE</scope>
    <source>
        <strain evidence="4">WSP0</strain>
        <tissue evidence="4">Leaf</tissue>
    </source>
</reference>
<dbReference type="Pfam" id="PF00403">
    <property type="entry name" value="HMA"/>
    <property type="match status" value="1"/>
</dbReference>
<evidence type="ECO:0000313" key="5">
    <source>
        <dbReference type="Proteomes" id="UP000823749"/>
    </source>
</evidence>
<feature type="compositionally biased region" description="Basic and acidic residues" evidence="2">
    <location>
        <begin position="79"/>
        <end position="95"/>
    </location>
</feature>
<dbReference type="EMBL" id="JACTNZ010000011">
    <property type="protein sequence ID" value="KAG5526154.1"/>
    <property type="molecule type" value="Genomic_DNA"/>
</dbReference>